<evidence type="ECO:0000256" key="1">
    <source>
        <dbReference type="SAM" id="MobiDB-lite"/>
    </source>
</evidence>
<organism evidence="2 3">
    <name type="scientific">Kockovaella imperatae</name>
    <dbReference type="NCBI Taxonomy" id="4999"/>
    <lineage>
        <taxon>Eukaryota</taxon>
        <taxon>Fungi</taxon>
        <taxon>Dikarya</taxon>
        <taxon>Basidiomycota</taxon>
        <taxon>Agaricomycotina</taxon>
        <taxon>Tremellomycetes</taxon>
        <taxon>Tremellales</taxon>
        <taxon>Cuniculitremaceae</taxon>
        <taxon>Kockovaella</taxon>
    </lineage>
</organism>
<dbReference type="Proteomes" id="UP000193218">
    <property type="component" value="Unassembled WGS sequence"/>
</dbReference>
<evidence type="ECO:0000313" key="3">
    <source>
        <dbReference type="Proteomes" id="UP000193218"/>
    </source>
</evidence>
<accession>A0A1Y1UUH9</accession>
<reference evidence="2 3" key="1">
    <citation type="submission" date="2017-03" db="EMBL/GenBank/DDBJ databases">
        <title>Widespread Adenine N6-methylation of Active Genes in Fungi.</title>
        <authorList>
            <consortium name="DOE Joint Genome Institute"/>
            <person name="Mondo S.J."/>
            <person name="Dannebaum R.O."/>
            <person name="Kuo R.C."/>
            <person name="Louie K.B."/>
            <person name="Bewick A.J."/>
            <person name="Labutti K."/>
            <person name="Haridas S."/>
            <person name="Kuo A."/>
            <person name="Salamov A."/>
            <person name="Ahrendt S.R."/>
            <person name="Lau R."/>
            <person name="Bowen B.P."/>
            <person name="Lipzen A."/>
            <person name="Sullivan W."/>
            <person name="Andreopoulos W.B."/>
            <person name="Clum A."/>
            <person name="Lindquist E."/>
            <person name="Daum C."/>
            <person name="Northen T.R."/>
            <person name="Ramamoorthy G."/>
            <person name="Schmitz R.J."/>
            <person name="Gryganskyi A."/>
            <person name="Culley D."/>
            <person name="Magnuson J."/>
            <person name="James T.Y."/>
            <person name="O'Malley M.A."/>
            <person name="Stajich J.E."/>
            <person name="Spatafora J.W."/>
            <person name="Visel A."/>
            <person name="Grigoriev I.V."/>
        </authorList>
    </citation>
    <scope>NUCLEOTIDE SEQUENCE [LARGE SCALE GENOMIC DNA]</scope>
    <source>
        <strain evidence="2 3">NRRL Y-17943</strain>
    </source>
</reference>
<feature type="region of interest" description="Disordered" evidence="1">
    <location>
        <begin position="31"/>
        <end position="61"/>
    </location>
</feature>
<gene>
    <name evidence="2" type="ORF">BD324DRAFT_43204</name>
</gene>
<dbReference type="InParanoid" id="A0A1Y1UUH9"/>
<feature type="compositionally biased region" description="Low complexity" evidence="1">
    <location>
        <begin position="127"/>
        <end position="142"/>
    </location>
</feature>
<dbReference type="AlphaFoldDB" id="A0A1Y1UUH9"/>
<sequence>MRSSKAIKYTGYICHCSFKTATILQYQPAMSNQGNNNQSEDNSHYHSQQGAPQSWDVHAPQPRYPYQQTQFTQSGWSADGATNTHAQTYPQASQQTSPFQGHPAAAAVAASSYTRQSSMAYDGRQNPGTQQGPGPATTTPDGRQVGWHPHSDQNTAYGQSNTWMPRCEKCLQDGEQCNCSHGYPCSNCTAANVQCRLPAGTSLTFSRTAYQ</sequence>
<name>A0A1Y1UUH9_9TREE</name>
<feature type="region of interest" description="Disordered" evidence="1">
    <location>
        <begin position="89"/>
        <end position="157"/>
    </location>
</feature>
<keyword evidence="3" id="KW-1185">Reference proteome</keyword>
<feature type="compositionally biased region" description="Polar residues" evidence="1">
    <location>
        <begin position="31"/>
        <end position="52"/>
    </location>
</feature>
<protein>
    <submittedName>
        <fullName evidence="2">Uncharacterized protein</fullName>
    </submittedName>
</protein>
<evidence type="ECO:0000313" key="2">
    <source>
        <dbReference type="EMBL" id="ORX41126.1"/>
    </source>
</evidence>
<comment type="caution">
    <text evidence="2">The sequence shown here is derived from an EMBL/GenBank/DDBJ whole genome shotgun (WGS) entry which is preliminary data.</text>
</comment>
<dbReference type="EMBL" id="NBSH01000001">
    <property type="protein sequence ID" value="ORX41126.1"/>
    <property type="molecule type" value="Genomic_DNA"/>
</dbReference>
<dbReference type="RefSeq" id="XP_021874805.1">
    <property type="nucleotide sequence ID" value="XM_022012770.1"/>
</dbReference>
<dbReference type="GeneID" id="33554578"/>
<proteinExistence type="predicted"/>
<feature type="compositionally biased region" description="Polar residues" evidence="1">
    <location>
        <begin position="89"/>
        <end position="99"/>
    </location>
</feature>